<reference evidence="1" key="1">
    <citation type="submission" date="2020-11" db="EMBL/GenBank/DDBJ databases">
        <authorList>
            <consortium name="DOE Joint Genome Institute"/>
            <person name="Ahrendt S."/>
            <person name="Riley R."/>
            <person name="Andreopoulos W."/>
            <person name="Labutti K."/>
            <person name="Pangilinan J."/>
            <person name="Ruiz-Duenas F.J."/>
            <person name="Barrasa J.M."/>
            <person name="Sanchez-Garcia M."/>
            <person name="Camarero S."/>
            <person name="Miyauchi S."/>
            <person name="Serrano A."/>
            <person name="Linde D."/>
            <person name="Babiker R."/>
            <person name="Drula E."/>
            <person name="Ayuso-Fernandez I."/>
            <person name="Pacheco R."/>
            <person name="Padilla G."/>
            <person name="Ferreira P."/>
            <person name="Barriuso J."/>
            <person name="Kellner H."/>
            <person name="Castanera R."/>
            <person name="Alfaro M."/>
            <person name="Ramirez L."/>
            <person name="Pisabarro A.G."/>
            <person name="Kuo A."/>
            <person name="Tritt A."/>
            <person name="Lipzen A."/>
            <person name="He G."/>
            <person name="Yan M."/>
            <person name="Ng V."/>
            <person name="Cullen D."/>
            <person name="Martin F."/>
            <person name="Rosso M.-N."/>
            <person name="Henrissat B."/>
            <person name="Hibbett D."/>
            <person name="Martinez A.T."/>
            <person name="Grigoriev I.V."/>
        </authorList>
    </citation>
    <scope>NUCLEOTIDE SEQUENCE</scope>
    <source>
        <strain evidence="1">ATCC 90797</strain>
    </source>
</reference>
<accession>A0A9P5ZUQ7</accession>
<dbReference type="EMBL" id="MU154597">
    <property type="protein sequence ID" value="KAF9492704.1"/>
    <property type="molecule type" value="Genomic_DNA"/>
</dbReference>
<protein>
    <submittedName>
        <fullName evidence="1">Uncharacterized protein</fullName>
    </submittedName>
</protein>
<proteinExistence type="predicted"/>
<organism evidence="1 2">
    <name type="scientific">Pleurotus eryngii</name>
    <name type="common">Boletus of the steppes</name>
    <dbReference type="NCBI Taxonomy" id="5323"/>
    <lineage>
        <taxon>Eukaryota</taxon>
        <taxon>Fungi</taxon>
        <taxon>Dikarya</taxon>
        <taxon>Basidiomycota</taxon>
        <taxon>Agaricomycotina</taxon>
        <taxon>Agaricomycetes</taxon>
        <taxon>Agaricomycetidae</taxon>
        <taxon>Agaricales</taxon>
        <taxon>Pleurotineae</taxon>
        <taxon>Pleurotaceae</taxon>
        <taxon>Pleurotus</taxon>
    </lineage>
</organism>
<sequence length="145" mass="16545">MMKYASAQDEGSGSVAYPSTKGPFKYEVHRANTRTGRRSTAPIMSPANEELFWTKHKDLLGASQFWLNGHWCLGLSYADAEYVKDLVHELYRTQHSYLSSSAGTCFYFQKRDSRPHRDRSHLLPLASHFKVSRSMMCLSESSTDN</sequence>
<name>A0A9P5ZUQ7_PLEER</name>
<gene>
    <name evidence="1" type="ORF">BDN71DRAFT_1178941</name>
</gene>
<evidence type="ECO:0000313" key="2">
    <source>
        <dbReference type="Proteomes" id="UP000807025"/>
    </source>
</evidence>
<dbReference type="AlphaFoldDB" id="A0A9P5ZUQ7"/>
<keyword evidence="2" id="KW-1185">Reference proteome</keyword>
<evidence type="ECO:0000313" key="1">
    <source>
        <dbReference type="EMBL" id="KAF9492704.1"/>
    </source>
</evidence>
<comment type="caution">
    <text evidence="1">The sequence shown here is derived from an EMBL/GenBank/DDBJ whole genome shotgun (WGS) entry which is preliminary data.</text>
</comment>
<dbReference type="Proteomes" id="UP000807025">
    <property type="component" value="Unassembled WGS sequence"/>
</dbReference>